<feature type="compositionally biased region" description="Polar residues" evidence="14">
    <location>
        <begin position="205"/>
        <end position="215"/>
    </location>
</feature>
<dbReference type="InterPro" id="IPR009057">
    <property type="entry name" value="Homeodomain-like_sf"/>
</dbReference>
<dbReference type="PROSITE" id="PS50803">
    <property type="entry name" value="OAR"/>
    <property type="match status" value="1"/>
</dbReference>
<proteinExistence type="predicted"/>
<evidence type="ECO:0000256" key="9">
    <source>
        <dbReference type="ARBA" id="ARBA00064347"/>
    </source>
</evidence>
<evidence type="ECO:0000256" key="1">
    <source>
        <dbReference type="ARBA" id="ARBA00004123"/>
    </source>
</evidence>
<evidence type="ECO:0000256" key="14">
    <source>
        <dbReference type="SAM" id="MobiDB-lite"/>
    </source>
</evidence>
<dbReference type="EMBL" id="HBUE01281480">
    <property type="protein sequence ID" value="CAG6569310.1"/>
    <property type="molecule type" value="Transcribed_RNA"/>
</dbReference>
<dbReference type="InterPro" id="IPR050649">
    <property type="entry name" value="Paired_Homeobox_TFs"/>
</dbReference>
<keyword evidence="4 12" id="KW-0238">DNA-binding</keyword>
<dbReference type="GO" id="GO:0005634">
    <property type="term" value="C:nucleus"/>
    <property type="evidence" value="ECO:0007669"/>
    <property type="project" value="UniProtKB-SubCell"/>
</dbReference>
<feature type="compositionally biased region" description="Basic and acidic residues" evidence="14">
    <location>
        <begin position="108"/>
        <end position="123"/>
    </location>
</feature>
<keyword evidence="6" id="KW-0804">Transcription</keyword>
<dbReference type="SMART" id="SM00389">
    <property type="entry name" value="HOX"/>
    <property type="match status" value="1"/>
</dbReference>
<evidence type="ECO:0000313" key="17">
    <source>
        <dbReference type="EMBL" id="CAG6517784.1"/>
    </source>
</evidence>
<dbReference type="EMBL" id="HBUE01175959">
    <property type="protein sequence ID" value="CAG6517786.1"/>
    <property type="molecule type" value="Transcribed_RNA"/>
</dbReference>
<dbReference type="EMBL" id="HBUE01281483">
    <property type="protein sequence ID" value="CAG6569313.1"/>
    <property type="molecule type" value="Transcribed_RNA"/>
</dbReference>
<evidence type="ECO:0000259" key="16">
    <source>
        <dbReference type="PROSITE" id="PS50803"/>
    </source>
</evidence>
<dbReference type="AlphaFoldDB" id="A0A8D8GSX4"/>
<dbReference type="GO" id="GO:0000977">
    <property type="term" value="F:RNA polymerase II transcription regulatory region sequence-specific DNA binding"/>
    <property type="evidence" value="ECO:0007669"/>
    <property type="project" value="TreeGrafter"/>
</dbReference>
<dbReference type="Gene3D" id="1.10.10.60">
    <property type="entry name" value="Homeodomain-like"/>
    <property type="match status" value="1"/>
</dbReference>
<accession>A0A8D8GSX4</accession>
<evidence type="ECO:0000256" key="5">
    <source>
        <dbReference type="ARBA" id="ARBA00023155"/>
    </source>
</evidence>
<keyword evidence="7 12" id="KW-0539">Nucleus</keyword>
<organism evidence="17">
    <name type="scientific">Culex pipiens</name>
    <name type="common">House mosquito</name>
    <dbReference type="NCBI Taxonomy" id="7175"/>
    <lineage>
        <taxon>Eukaryota</taxon>
        <taxon>Metazoa</taxon>
        <taxon>Ecdysozoa</taxon>
        <taxon>Arthropoda</taxon>
        <taxon>Hexapoda</taxon>
        <taxon>Insecta</taxon>
        <taxon>Pterygota</taxon>
        <taxon>Neoptera</taxon>
        <taxon>Endopterygota</taxon>
        <taxon>Diptera</taxon>
        <taxon>Nematocera</taxon>
        <taxon>Culicoidea</taxon>
        <taxon>Culicidae</taxon>
        <taxon>Culicinae</taxon>
        <taxon>Culicini</taxon>
        <taxon>Culex</taxon>
        <taxon>Culex</taxon>
    </lineage>
</organism>
<feature type="region of interest" description="Disordered" evidence="14">
    <location>
        <begin position="341"/>
        <end position="379"/>
    </location>
</feature>
<comment type="function">
    <text evidence="8">Transcription factor required for the formation of correct projections from nociceptive sensory neurons to the dorsal horn of the spinal cord and normal perception of pain.</text>
</comment>
<evidence type="ECO:0000256" key="3">
    <source>
        <dbReference type="ARBA" id="ARBA00023015"/>
    </source>
</evidence>
<reference evidence="17" key="1">
    <citation type="submission" date="2021-05" db="EMBL/GenBank/DDBJ databases">
        <authorList>
            <person name="Alioto T."/>
            <person name="Alioto T."/>
            <person name="Gomez Garrido J."/>
        </authorList>
    </citation>
    <scope>NUCLEOTIDE SEQUENCE</scope>
</reference>
<evidence type="ECO:0000256" key="2">
    <source>
        <dbReference type="ARBA" id="ARBA00022473"/>
    </source>
</evidence>
<feature type="compositionally biased region" description="Basic and acidic residues" evidence="14">
    <location>
        <begin position="474"/>
        <end position="485"/>
    </location>
</feature>
<feature type="compositionally biased region" description="Basic and acidic residues" evidence="14">
    <location>
        <begin position="131"/>
        <end position="141"/>
    </location>
</feature>
<dbReference type="PANTHER" id="PTHR24329">
    <property type="entry name" value="HOMEOBOX PROTEIN ARISTALESS"/>
    <property type="match status" value="1"/>
</dbReference>
<feature type="domain" description="Homeobox" evidence="15">
    <location>
        <begin position="50"/>
        <end position="110"/>
    </location>
</feature>
<protein>
    <recommendedName>
        <fullName evidence="10">Dorsal root ganglia homeobox protein</fullName>
    </recommendedName>
    <alternativeName>
        <fullName evidence="11">Paired-related homeobox protein-like 1</fullName>
    </alternativeName>
</protein>
<evidence type="ECO:0000256" key="11">
    <source>
        <dbReference type="ARBA" id="ARBA00078248"/>
    </source>
</evidence>
<evidence type="ECO:0000256" key="12">
    <source>
        <dbReference type="PROSITE-ProRule" id="PRU00108"/>
    </source>
</evidence>
<dbReference type="EMBL" id="HBUE01175957">
    <property type="protein sequence ID" value="CAG6517784.1"/>
    <property type="molecule type" value="Transcribed_RNA"/>
</dbReference>
<dbReference type="PROSITE" id="PS00027">
    <property type="entry name" value="HOMEOBOX_1"/>
    <property type="match status" value="1"/>
</dbReference>
<evidence type="ECO:0000256" key="6">
    <source>
        <dbReference type="ARBA" id="ARBA00023163"/>
    </source>
</evidence>
<dbReference type="SUPFAM" id="SSF46689">
    <property type="entry name" value="Homeodomain-like"/>
    <property type="match status" value="1"/>
</dbReference>
<evidence type="ECO:0000256" key="10">
    <source>
        <dbReference type="ARBA" id="ARBA00070091"/>
    </source>
</evidence>
<feature type="region of interest" description="Disordered" evidence="14">
    <location>
        <begin position="442"/>
        <end position="485"/>
    </location>
</feature>
<dbReference type="PANTHER" id="PTHR24329:SF337">
    <property type="entry name" value="ARISTALESS RELATED HOMEOBOX"/>
    <property type="match status" value="1"/>
</dbReference>
<dbReference type="EMBL" id="HBUE01060960">
    <property type="protein sequence ID" value="CAG6468636.1"/>
    <property type="molecule type" value="Transcribed_RNA"/>
</dbReference>
<dbReference type="GO" id="GO:0000981">
    <property type="term" value="F:DNA-binding transcription factor activity, RNA polymerase II-specific"/>
    <property type="evidence" value="ECO:0007669"/>
    <property type="project" value="InterPro"/>
</dbReference>
<feature type="compositionally biased region" description="Low complexity" evidence="14">
    <location>
        <begin position="252"/>
        <end position="274"/>
    </location>
</feature>
<evidence type="ECO:0000256" key="4">
    <source>
        <dbReference type="ARBA" id="ARBA00023125"/>
    </source>
</evidence>
<dbReference type="CDD" id="cd00086">
    <property type="entry name" value="homeodomain"/>
    <property type="match status" value="1"/>
</dbReference>
<feature type="DNA-binding region" description="Homeobox" evidence="12">
    <location>
        <begin position="52"/>
        <end position="111"/>
    </location>
</feature>
<evidence type="ECO:0000259" key="15">
    <source>
        <dbReference type="PROSITE" id="PS50071"/>
    </source>
</evidence>
<dbReference type="PROSITE" id="PS50071">
    <property type="entry name" value="HOMEOBOX_2"/>
    <property type="match status" value="1"/>
</dbReference>
<dbReference type="InterPro" id="IPR017970">
    <property type="entry name" value="Homeobox_CS"/>
</dbReference>
<dbReference type="EMBL" id="HBUE01060961">
    <property type="protein sequence ID" value="CAG6468637.1"/>
    <property type="molecule type" value="Transcribed_RNA"/>
</dbReference>
<evidence type="ECO:0000256" key="8">
    <source>
        <dbReference type="ARBA" id="ARBA00058719"/>
    </source>
</evidence>
<evidence type="ECO:0000256" key="13">
    <source>
        <dbReference type="RuleBase" id="RU000682"/>
    </source>
</evidence>
<keyword evidence="2" id="KW-0217">Developmental protein</keyword>
<feature type="compositionally biased region" description="Low complexity" evidence="14">
    <location>
        <begin position="341"/>
        <end position="373"/>
    </location>
</feature>
<keyword evidence="5 12" id="KW-0371">Homeobox</keyword>
<dbReference type="EMBL" id="HBUE01175956">
    <property type="protein sequence ID" value="CAG6517783.1"/>
    <property type="molecule type" value="Transcribed_RNA"/>
</dbReference>
<comment type="subcellular location">
    <subcellularLocation>
        <location evidence="1 12 13">Nucleus</location>
    </subcellularLocation>
</comment>
<dbReference type="FunFam" id="1.10.10.60:FF:000126">
    <property type="entry name" value="dorsal root ganglia homeobox protein-like"/>
    <property type="match status" value="1"/>
</dbReference>
<dbReference type="Pfam" id="PF00046">
    <property type="entry name" value="Homeodomain"/>
    <property type="match status" value="1"/>
</dbReference>
<feature type="compositionally biased region" description="Polar residues" evidence="14">
    <location>
        <begin position="174"/>
        <end position="194"/>
    </location>
</feature>
<sequence>MFCYHCPPSLHPAGPHPPRLPTLEYPFAPTHPYTSYSYHPAIHDESFVRRKQRRNRTTFTLQQLEELETAFAQTHYPDVFTREDLAMKINLTEARVQVWFQNRRAKWRKAERLKEEQRKRGDGSDPQLMNDKLDTDSRDSSPDITGDADDDDMRSSSAPPMSPRMDSEPDRPHSGNNQMHHSMNTQSGSNSAGTPSPGLKYSHQAELSPSPSVTADSPIEVGGPISLTTSTRADTSSPLTAVSSGSGNILNGGHSTATTAGGTGSTTHHSFSSHLFGNFGESNGGFRPVLDNGQPRTTPPLFLPPHLASLGSQFAPPLFPNLKAAFPGLCSCCPVKSPITSGASSTATSSPTCTSSSHSLVTTSPSPDPRSSSVAELRRKAQEHSAALLHSLQAAAAAGLAFPGFHLPPLSLHSALAGGRKPSDFISDLSMHHHLSSHGMSALGMHGLGVSNNNNNNSPNSTNNNNVPSGSDSPPRHNGDKSGSD</sequence>
<dbReference type="EMBL" id="HBUE01281482">
    <property type="protein sequence ID" value="CAG6569312.1"/>
    <property type="molecule type" value="Transcribed_RNA"/>
</dbReference>
<dbReference type="InterPro" id="IPR003654">
    <property type="entry name" value="OAR_dom"/>
</dbReference>
<dbReference type="Pfam" id="PF03826">
    <property type="entry name" value="OAR"/>
    <property type="match status" value="1"/>
</dbReference>
<feature type="compositionally biased region" description="Polar residues" evidence="14">
    <location>
        <begin position="226"/>
        <end position="249"/>
    </location>
</feature>
<evidence type="ECO:0000256" key="7">
    <source>
        <dbReference type="ARBA" id="ARBA00023242"/>
    </source>
</evidence>
<comment type="subunit">
    <text evidence="9">Interacts with RGMB.</text>
</comment>
<keyword evidence="3" id="KW-0805">Transcription regulation</keyword>
<name>A0A8D8GSX4_CULPI</name>
<dbReference type="EMBL" id="HBUE01175958">
    <property type="protein sequence ID" value="CAG6517785.1"/>
    <property type="molecule type" value="Transcribed_RNA"/>
</dbReference>
<dbReference type="EMBL" id="HBUE01060956">
    <property type="protein sequence ID" value="CAG6468634.1"/>
    <property type="molecule type" value="Transcribed_RNA"/>
</dbReference>
<feature type="region of interest" description="Disordered" evidence="14">
    <location>
        <begin position="108"/>
        <end position="274"/>
    </location>
</feature>
<dbReference type="EMBL" id="HBUE01281481">
    <property type="protein sequence ID" value="CAG6569311.1"/>
    <property type="molecule type" value="Transcribed_RNA"/>
</dbReference>
<dbReference type="InterPro" id="IPR001356">
    <property type="entry name" value="HD"/>
</dbReference>
<feature type="domain" description="OAR" evidence="16">
    <location>
        <begin position="372"/>
        <end position="385"/>
    </location>
</feature>
<feature type="compositionally biased region" description="Low complexity" evidence="14">
    <location>
        <begin position="449"/>
        <end position="471"/>
    </location>
</feature>